<accession>A0A9P8A329</accession>
<protein>
    <recommendedName>
        <fullName evidence="5">Transmembrane protein</fullName>
    </recommendedName>
</protein>
<feature type="compositionally biased region" description="Low complexity" evidence="1">
    <location>
        <begin position="20"/>
        <end position="32"/>
    </location>
</feature>
<sequence>MDPRQLTNPRLHVPENAAAAATSLALSSSLSSRHTSSPPAAAHADETKSDSGSEDETPLEPPPSYEQSISTPPISAPTNPFFNHISHNPEQNRLPRQLAREQQALPPADHAFAPSLAPRHSPSAPPLTLLASTSANYSSSHTGAHGVQRRRTVDDQYVSSSRRGKQPVRNRRQDSTADKDGSAVFEDQPAISPSYQHPSAASSSSSMESLHQGYLPAHSASMMIRDPRTARRLEHKRDTARHAASAPQLYPDVHPDRSLGGRRQQHGPPIRVLQGPPPIIPLSQSVIPAPPPRLLQFRSREPSSVPACPYPLCQKPIAFTKTRRERGVTVWMVCGLLFLCNTYWTTQAIIAHFSGPSQRDRVLSQEASAGWGFSARDEAFHLVKGFFGFKSHRYKDLNFNTAQRRQSALKRPTVTTVGMVQDEQNALRVFLSFLLMALMAIIRWWLCLTPLLIRSLFDTVHSCPYAHPYPYPEELEQERRLVEEAEGVVENENAVQSSVAAGEVPTQTSSFSDGDEKKRLKARDEALQGLGSSGTSGSASAAVPLEGEARADMTTSEDTTVPARRRFLFFQRARTMRQERQEQGRQMLAATVKEIRKKRLSWRARRAMKKAQERRQLVIKASQDIGRFSLLYQLGSFLMMDQWKQSVLAPGKIQPEAYED</sequence>
<feature type="compositionally biased region" description="Basic and acidic residues" evidence="1">
    <location>
        <begin position="514"/>
        <end position="526"/>
    </location>
</feature>
<feature type="transmembrane region" description="Helical" evidence="2">
    <location>
        <begin position="330"/>
        <end position="351"/>
    </location>
</feature>
<keyword evidence="2" id="KW-0812">Transmembrane</keyword>
<keyword evidence="2" id="KW-1133">Transmembrane helix</keyword>
<feature type="compositionally biased region" description="Low complexity" evidence="1">
    <location>
        <begin position="527"/>
        <end position="542"/>
    </location>
</feature>
<feature type="transmembrane region" description="Helical" evidence="2">
    <location>
        <begin position="429"/>
        <end position="446"/>
    </location>
</feature>
<evidence type="ECO:0000256" key="2">
    <source>
        <dbReference type="SAM" id="Phobius"/>
    </source>
</evidence>
<dbReference type="EMBL" id="JAIFTL010000179">
    <property type="protein sequence ID" value="KAG9321856.1"/>
    <property type="molecule type" value="Genomic_DNA"/>
</dbReference>
<keyword evidence="2" id="KW-0472">Membrane</keyword>
<feature type="compositionally biased region" description="Polar residues" evidence="1">
    <location>
        <begin position="65"/>
        <end position="91"/>
    </location>
</feature>
<feature type="compositionally biased region" description="Basic and acidic residues" evidence="1">
    <location>
        <begin position="232"/>
        <end position="241"/>
    </location>
</feature>
<feature type="region of interest" description="Disordered" evidence="1">
    <location>
        <begin position="232"/>
        <end position="272"/>
    </location>
</feature>
<feature type="region of interest" description="Disordered" evidence="1">
    <location>
        <begin position="20"/>
        <end position="211"/>
    </location>
</feature>
<evidence type="ECO:0000313" key="4">
    <source>
        <dbReference type="Proteomes" id="UP000717515"/>
    </source>
</evidence>
<comment type="caution">
    <text evidence="3">The sequence shown here is derived from an EMBL/GenBank/DDBJ whole genome shotgun (WGS) entry which is preliminary data.</text>
</comment>
<feature type="region of interest" description="Disordered" evidence="1">
    <location>
        <begin position="492"/>
        <end position="558"/>
    </location>
</feature>
<proteinExistence type="predicted"/>
<feature type="compositionally biased region" description="Low complexity" evidence="1">
    <location>
        <begin position="192"/>
        <end position="209"/>
    </location>
</feature>
<dbReference type="Proteomes" id="UP000717515">
    <property type="component" value="Unassembled WGS sequence"/>
</dbReference>
<reference evidence="3" key="1">
    <citation type="submission" date="2021-07" db="EMBL/GenBank/DDBJ databases">
        <title>Draft genome of Mortierella alpina, strain LL118, isolated from an aspen leaf litter sample.</title>
        <authorList>
            <person name="Yang S."/>
            <person name="Vinatzer B.A."/>
        </authorList>
    </citation>
    <scope>NUCLEOTIDE SEQUENCE</scope>
    <source>
        <strain evidence="3">LL118</strain>
    </source>
</reference>
<feature type="compositionally biased region" description="Basic and acidic residues" evidence="1">
    <location>
        <begin position="171"/>
        <end position="181"/>
    </location>
</feature>
<feature type="compositionally biased region" description="Polar residues" evidence="1">
    <location>
        <begin position="130"/>
        <end position="142"/>
    </location>
</feature>
<dbReference type="AlphaFoldDB" id="A0A9P8A329"/>
<evidence type="ECO:0008006" key="5">
    <source>
        <dbReference type="Google" id="ProtNLM"/>
    </source>
</evidence>
<name>A0A9P8A329_MORAP</name>
<gene>
    <name evidence="3" type="ORF">KVV02_005310</name>
</gene>
<organism evidence="3 4">
    <name type="scientific">Mortierella alpina</name>
    <name type="common">Oleaginous fungus</name>
    <name type="synonym">Mortierella renispora</name>
    <dbReference type="NCBI Taxonomy" id="64518"/>
    <lineage>
        <taxon>Eukaryota</taxon>
        <taxon>Fungi</taxon>
        <taxon>Fungi incertae sedis</taxon>
        <taxon>Mucoromycota</taxon>
        <taxon>Mortierellomycotina</taxon>
        <taxon>Mortierellomycetes</taxon>
        <taxon>Mortierellales</taxon>
        <taxon>Mortierellaceae</taxon>
        <taxon>Mortierella</taxon>
    </lineage>
</organism>
<evidence type="ECO:0000256" key="1">
    <source>
        <dbReference type="SAM" id="MobiDB-lite"/>
    </source>
</evidence>
<evidence type="ECO:0000313" key="3">
    <source>
        <dbReference type="EMBL" id="KAG9321856.1"/>
    </source>
</evidence>